<dbReference type="Proteomes" id="UP001139012">
    <property type="component" value="Unassembled WGS sequence"/>
</dbReference>
<comment type="caution">
    <text evidence="4">The sequence shown here is derived from an EMBL/GenBank/DDBJ whole genome shotgun (WGS) entry which is preliminary data.</text>
</comment>
<evidence type="ECO:0000259" key="3">
    <source>
        <dbReference type="PROSITE" id="PS51186"/>
    </source>
</evidence>
<dbReference type="EMBL" id="JAKLTY010000004">
    <property type="protein sequence ID" value="MCG2626554.1"/>
    <property type="molecule type" value="Genomic_DNA"/>
</dbReference>
<feature type="domain" description="N-acetyltransferase" evidence="3">
    <location>
        <begin position="19"/>
        <end position="170"/>
    </location>
</feature>
<evidence type="ECO:0000256" key="1">
    <source>
        <dbReference type="ARBA" id="ARBA00022679"/>
    </source>
</evidence>
<evidence type="ECO:0000313" key="7">
    <source>
        <dbReference type="Proteomes" id="UP001139054"/>
    </source>
</evidence>
<dbReference type="Gene3D" id="3.40.630.30">
    <property type="match status" value="1"/>
</dbReference>
<reference evidence="4" key="1">
    <citation type="submission" date="2022-01" db="EMBL/GenBank/DDBJ databases">
        <title>Genome sequnece data of strain Bradyrhizobium sp. nov.</title>
        <authorList>
            <person name="Zhang J."/>
        </authorList>
    </citation>
    <scope>NUCLEOTIDE SEQUENCE</scope>
    <source>
        <strain evidence="5">WYCCWR 12774</strain>
        <strain evidence="4">WYCCWR 13023</strain>
    </source>
</reference>
<name>A0A9X1R5C3_9BRAD</name>
<dbReference type="AlphaFoldDB" id="A0A9X1R5C3"/>
<organism evidence="4 7">
    <name type="scientific">Bradyrhizobium zhengyangense</name>
    <dbReference type="NCBI Taxonomy" id="2911009"/>
    <lineage>
        <taxon>Bacteria</taxon>
        <taxon>Pseudomonadati</taxon>
        <taxon>Pseudomonadota</taxon>
        <taxon>Alphaproteobacteria</taxon>
        <taxon>Hyphomicrobiales</taxon>
        <taxon>Nitrobacteraceae</taxon>
        <taxon>Bradyrhizobium</taxon>
    </lineage>
</organism>
<evidence type="ECO:0000256" key="2">
    <source>
        <dbReference type="ARBA" id="ARBA00023315"/>
    </source>
</evidence>
<dbReference type="InterPro" id="IPR000182">
    <property type="entry name" value="GNAT_dom"/>
</dbReference>
<dbReference type="EMBL" id="JAKLUA010000001">
    <property type="protein sequence ID" value="MCG2665673.1"/>
    <property type="molecule type" value="Genomic_DNA"/>
</dbReference>
<keyword evidence="2" id="KW-0012">Acyltransferase</keyword>
<dbReference type="GO" id="GO:0016747">
    <property type="term" value="F:acyltransferase activity, transferring groups other than amino-acyl groups"/>
    <property type="evidence" value="ECO:0007669"/>
    <property type="project" value="InterPro"/>
</dbReference>
<protein>
    <submittedName>
        <fullName evidence="4">GNAT family N-acetyltransferase</fullName>
    </submittedName>
</protein>
<dbReference type="InterPro" id="IPR016181">
    <property type="entry name" value="Acyl_CoA_acyltransferase"/>
</dbReference>
<proteinExistence type="predicted"/>
<dbReference type="PANTHER" id="PTHR43072:SF23">
    <property type="entry name" value="UPF0039 PROTEIN C11D3.02C"/>
    <property type="match status" value="1"/>
</dbReference>
<dbReference type="Proteomes" id="UP001139054">
    <property type="component" value="Unassembled WGS sequence"/>
</dbReference>
<keyword evidence="1" id="KW-0808">Transferase</keyword>
<evidence type="ECO:0000313" key="5">
    <source>
        <dbReference type="EMBL" id="MCG2665673.1"/>
    </source>
</evidence>
<dbReference type="PANTHER" id="PTHR43072">
    <property type="entry name" value="N-ACETYLTRANSFERASE"/>
    <property type="match status" value="1"/>
</dbReference>
<gene>
    <name evidence="5" type="ORF">L6637_01850</name>
    <name evidence="4" type="ORF">L6654_07945</name>
</gene>
<dbReference type="CDD" id="cd04301">
    <property type="entry name" value="NAT_SF"/>
    <property type="match status" value="1"/>
</dbReference>
<sequence length="170" mass="19138">MTDAASYSHRDTLRDGTPVEIRALRPEDAVEMLAALGQTSAQSRRRRFFIPKQHFSDRERDFFMEIDFEHHVALVACVDDAGIVGGGRYIVTEPGRAEMAFMVIDAWQGRGIGGLLLRHLIALARDAKLSELMAEVLLENAAMRRVFDRFGFVRVKGQDPDALHLELKLS</sequence>
<accession>A0A9X1R5C3</accession>
<keyword evidence="6" id="KW-1185">Reference proteome</keyword>
<dbReference type="PROSITE" id="PS51186">
    <property type="entry name" value="GNAT"/>
    <property type="match status" value="1"/>
</dbReference>
<evidence type="ECO:0000313" key="4">
    <source>
        <dbReference type="EMBL" id="MCG2626554.1"/>
    </source>
</evidence>
<dbReference type="Pfam" id="PF00583">
    <property type="entry name" value="Acetyltransf_1"/>
    <property type="match status" value="1"/>
</dbReference>
<dbReference type="RefSeq" id="WP_237868877.1">
    <property type="nucleotide sequence ID" value="NZ_JAKLTY010000004.1"/>
</dbReference>
<evidence type="ECO:0000313" key="6">
    <source>
        <dbReference type="Proteomes" id="UP001139012"/>
    </source>
</evidence>
<dbReference type="SUPFAM" id="SSF55729">
    <property type="entry name" value="Acyl-CoA N-acyltransferases (Nat)"/>
    <property type="match status" value="1"/>
</dbReference>